<protein>
    <submittedName>
        <fullName evidence="1">Uncharacterized protein</fullName>
    </submittedName>
</protein>
<dbReference type="AlphaFoldDB" id="A0A9P0M246"/>
<accession>A0A9P0M246</accession>
<keyword evidence="2" id="KW-1185">Reference proteome</keyword>
<reference evidence="1" key="1">
    <citation type="submission" date="2022-03" db="EMBL/GenBank/DDBJ databases">
        <authorList>
            <person name="Sayadi A."/>
        </authorList>
    </citation>
    <scope>NUCLEOTIDE SEQUENCE</scope>
</reference>
<evidence type="ECO:0000313" key="1">
    <source>
        <dbReference type="EMBL" id="CAH2003417.1"/>
    </source>
</evidence>
<dbReference type="EMBL" id="CAKOFQ010007540">
    <property type="protein sequence ID" value="CAH2003417.1"/>
    <property type="molecule type" value="Genomic_DNA"/>
</dbReference>
<evidence type="ECO:0000313" key="2">
    <source>
        <dbReference type="Proteomes" id="UP001152888"/>
    </source>
</evidence>
<comment type="caution">
    <text evidence="1">The sequence shown here is derived from an EMBL/GenBank/DDBJ whole genome shotgun (WGS) entry which is preliminary data.</text>
</comment>
<dbReference type="Proteomes" id="UP001152888">
    <property type="component" value="Unassembled WGS sequence"/>
</dbReference>
<proteinExistence type="predicted"/>
<gene>
    <name evidence="1" type="ORF">ACAOBT_LOCUS27395</name>
</gene>
<name>A0A9P0M246_ACAOB</name>
<organism evidence="1 2">
    <name type="scientific">Acanthoscelides obtectus</name>
    <name type="common">Bean weevil</name>
    <name type="synonym">Bruchus obtectus</name>
    <dbReference type="NCBI Taxonomy" id="200917"/>
    <lineage>
        <taxon>Eukaryota</taxon>
        <taxon>Metazoa</taxon>
        <taxon>Ecdysozoa</taxon>
        <taxon>Arthropoda</taxon>
        <taxon>Hexapoda</taxon>
        <taxon>Insecta</taxon>
        <taxon>Pterygota</taxon>
        <taxon>Neoptera</taxon>
        <taxon>Endopterygota</taxon>
        <taxon>Coleoptera</taxon>
        <taxon>Polyphaga</taxon>
        <taxon>Cucujiformia</taxon>
        <taxon>Chrysomeloidea</taxon>
        <taxon>Chrysomelidae</taxon>
        <taxon>Bruchinae</taxon>
        <taxon>Bruchini</taxon>
        <taxon>Acanthoscelides</taxon>
    </lineage>
</organism>
<sequence length="62" mass="7220">MAPPSSAFNIVLSIMLEIYKGGDVLELREFSLLWAFLTFWRYFSTFSEPRVVFSKGTPEFCF</sequence>